<dbReference type="Proteomes" id="UP001154329">
    <property type="component" value="Chromosome 3"/>
</dbReference>
<gene>
    <name evidence="1" type="ORF">APHIGO_LOCUS9458</name>
</gene>
<protein>
    <submittedName>
        <fullName evidence="1">Uncharacterized protein</fullName>
    </submittedName>
</protein>
<sequence length="161" mass="18538">MRTNDRRSAAIAAAAGRSFRKITAAVSRECCYFKKNFFFKSTTTAINRIRDFGPDKTLSTANSLSEKNCNHNTLLALFTRLPRVNTYLRTKKIIQPLLIRSNKTHFNTYTLICVVRLPHSTHTFVFNTHSSTITVRYRCEQDKCVGDTTFYSRYSIIHKAD</sequence>
<evidence type="ECO:0000313" key="1">
    <source>
        <dbReference type="EMBL" id="CAH1733077.1"/>
    </source>
</evidence>
<dbReference type="AlphaFoldDB" id="A0A9P0NN06"/>
<keyword evidence="2" id="KW-1185">Reference proteome</keyword>
<name>A0A9P0NN06_APHGO</name>
<organism evidence="1 2">
    <name type="scientific">Aphis gossypii</name>
    <name type="common">Cotton aphid</name>
    <dbReference type="NCBI Taxonomy" id="80765"/>
    <lineage>
        <taxon>Eukaryota</taxon>
        <taxon>Metazoa</taxon>
        <taxon>Ecdysozoa</taxon>
        <taxon>Arthropoda</taxon>
        <taxon>Hexapoda</taxon>
        <taxon>Insecta</taxon>
        <taxon>Pterygota</taxon>
        <taxon>Neoptera</taxon>
        <taxon>Paraneoptera</taxon>
        <taxon>Hemiptera</taxon>
        <taxon>Sternorrhyncha</taxon>
        <taxon>Aphidomorpha</taxon>
        <taxon>Aphidoidea</taxon>
        <taxon>Aphididae</taxon>
        <taxon>Aphidini</taxon>
        <taxon>Aphis</taxon>
        <taxon>Aphis</taxon>
    </lineage>
</organism>
<reference evidence="1" key="2">
    <citation type="submission" date="2022-10" db="EMBL/GenBank/DDBJ databases">
        <authorList>
            <consortium name="ENA_rothamsted_submissions"/>
            <consortium name="culmorum"/>
            <person name="King R."/>
        </authorList>
    </citation>
    <scope>NUCLEOTIDE SEQUENCE</scope>
</reference>
<evidence type="ECO:0000313" key="2">
    <source>
        <dbReference type="Proteomes" id="UP001154329"/>
    </source>
</evidence>
<accession>A0A9P0NN06</accession>
<dbReference type="EMBL" id="OU899036">
    <property type="protein sequence ID" value="CAH1733077.1"/>
    <property type="molecule type" value="Genomic_DNA"/>
</dbReference>
<reference evidence="1" key="1">
    <citation type="submission" date="2022-02" db="EMBL/GenBank/DDBJ databases">
        <authorList>
            <person name="King R."/>
        </authorList>
    </citation>
    <scope>NUCLEOTIDE SEQUENCE</scope>
</reference>
<proteinExistence type="predicted"/>